<organism evidence="2 3">
    <name type="scientific">Oopsacas minuta</name>
    <dbReference type="NCBI Taxonomy" id="111878"/>
    <lineage>
        <taxon>Eukaryota</taxon>
        <taxon>Metazoa</taxon>
        <taxon>Porifera</taxon>
        <taxon>Hexactinellida</taxon>
        <taxon>Hexasterophora</taxon>
        <taxon>Lyssacinosida</taxon>
        <taxon>Leucopsacidae</taxon>
        <taxon>Oopsacas</taxon>
    </lineage>
</organism>
<dbReference type="EMBL" id="JAKMXF010000299">
    <property type="protein sequence ID" value="KAI6652374.1"/>
    <property type="molecule type" value="Genomic_DNA"/>
</dbReference>
<proteinExistence type="predicted"/>
<reference evidence="2 3" key="1">
    <citation type="journal article" date="2023" name="BMC Biol.">
        <title>The compact genome of the sponge Oopsacas minuta (Hexactinellida) is lacking key metazoan core genes.</title>
        <authorList>
            <person name="Santini S."/>
            <person name="Schenkelaars Q."/>
            <person name="Jourda C."/>
            <person name="Duchesne M."/>
            <person name="Belahbib H."/>
            <person name="Rocher C."/>
            <person name="Selva M."/>
            <person name="Riesgo A."/>
            <person name="Vervoort M."/>
            <person name="Leys S.P."/>
            <person name="Kodjabachian L."/>
            <person name="Le Bivic A."/>
            <person name="Borchiellini C."/>
            <person name="Claverie J.M."/>
            <person name="Renard E."/>
        </authorList>
    </citation>
    <scope>NUCLEOTIDE SEQUENCE [LARGE SCALE GENOMIC DNA]</scope>
    <source>
        <strain evidence="2">SPO-2</strain>
    </source>
</reference>
<keyword evidence="3" id="KW-1185">Reference proteome</keyword>
<dbReference type="AlphaFoldDB" id="A0AAV7JV76"/>
<evidence type="ECO:0000313" key="2">
    <source>
        <dbReference type="EMBL" id="KAI6652374.1"/>
    </source>
</evidence>
<feature type="chain" id="PRO_5043440147" evidence="1">
    <location>
        <begin position="29"/>
        <end position="181"/>
    </location>
</feature>
<name>A0AAV7JV76_9METZ</name>
<dbReference type="Proteomes" id="UP001165289">
    <property type="component" value="Unassembled WGS sequence"/>
</dbReference>
<comment type="caution">
    <text evidence="2">The sequence shown here is derived from an EMBL/GenBank/DDBJ whole genome shotgun (WGS) entry which is preliminary data.</text>
</comment>
<evidence type="ECO:0000313" key="3">
    <source>
        <dbReference type="Proteomes" id="UP001165289"/>
    </source>
</evidence>
<feature type="signal peptide" evidence="1">
    <location>
        <begin position="1"/>
        <end position="28"/>
    </location>
</feature>
<protein>
    <submittedName>
        <fullName evidence="2">Uncharacterized protein</fullName>
    </submittedName>
</protein>
<keyword evidence="1" id="KW-0732">Signal</keyword>
<gene>
    <name evidence="2" type="ORF">LOD99_7388</name>
</gene>
<sequence>MGVVEKRSSLWFQFLSLIFLCDNTPDLGVRMYMTGEKAYDAQRHADCIWDLWVGAKNKIQLPDSHLPKGIIADGKPVIQHALVTFAERFEFFEKSVISRGRYSTKANAALEECLKEQVSSNEAMNAKTLTKFIETRWTSVGEMLSRMCKLHAALRTVPIIFPDFGLNTAVVAVLEDNRPPS</sequence>
<evidence type="ECO:0000256" key="1">
    <source>
        <dbReference type="SAM" id="SignalP"/>
    </source>
</evidence>
<accession>A0AAV7JV76</accession>